<evidence type="ECO:0000256" key="1">
    <source>
        <dbReference type="SAM" id="Phobius"/>
    </source>
</evidence>
<evidence type="ECO:0000313" key="2">
    <source>
        <dbReference type="EMBL" id="MDT7846811.1"/>
    </source>
</evidence>
<dbReference type="RefSeq" id="WP_314207054.1">
    <property type="nucleotide sequence ID" value="NZ_JAVTLL010000039.1"/>
</dbReference>
<protein>
    <submittedName>
        <fullName evidence="2">Uncharacterized protein</fullName>
    </submittedName>
</protein>
<comment type="caution">
    <text evidence="2">The sequence shown here is derived from an EMBL/GenBank/DDBJ whole genome shotgun (WGS) entry which is preliminary data.</text>
</comment>
<keyword evidence="3" id="KW-1185">Reference proteome</keyword>
<keyword evidence="1" id="KW-0812">Transmembrane</keyword>
<dbReference type="Proteomes" id="UP001257948">
    <property type="component" value="Unassembled WGS sequence"/>
</dbReference>
<accession>A0ABU3M5M2</accession>
<organism evidence="2 3">
    <name type="scientific">Streptomyces justiciae</name>
    <dbReference type="NCBI Taxonomy" id="2780140"/>
    <lineage>
        <taxon>Bacteria</taxon>
        <taxon>Bacillati</taxon>
        <taxon>Actinomycetota</taxon>
        <taxon>Actinomycetes</taxon>
        <taxon>Kitasatosporales</taxon>
        <taxon>Streptomycetaceae</taxon>
        <taxon>Streptomyces</taxon>
    </lineage>
</organism>
<keyword evidence="1" id="KW-0472">Membrane</keyword>
<name>A0ABU3M5M2_9ACTN</name>
<proteinExistence type="predicted"/>
<feature type="transmembrane region" description="Helical" evidence="1">
    <location>
        <begin position="35"/>
        <end position="55"/>
    </location>
</feature>
<gene>
    <name evidence="2" type="ORF">RQC66_39445</name>
</gene>
<keyword evidence="1" id="KW-1133">Transmembrane helix</keyword>
<reference evidence="3" key="1">
    <citation type="submission" date="2023-07" db="EMBL/GenBank/DDBJ databases">
        <title>Draft genome sequence of the endophytic actinobacterium Streptomyces justiciae WPN32, a potential antibiotic producer.</title>
        <authorList>
            <person name="Yasawong M."/>
            <person name="Pana W."/>
            <person name="Ganta P."/>
            <person name="Santapan N."/>
            <person name="Songngamsuk T."/>
            <person name="Phatcharaharikarn M."/>
            <person name="Kerdtoob S."/>
            <person name="Nantapong N."/>
        </authorList>
    </citation>
    <scope>NUCLEOTIDE SEQUENCE [LARGE SCALE GENOMIC DNA]</scope>
    <source>
        <strain evidence="3">WPN32</strain>
    </source>
</reference>
<sequence>MVLTVDVAVLLAVILVLRLRRTVHARSRSDQSVTVGLALVFGVLVAPTAFGHGVLDVVGQVVEGVSAVEGP</sequence>
<evidence type="ECO:0000313" key="3">
    <source>
        <dbReference type="Proteomes" id="UP001257948"/>
    </source>
</evidence>
<dbReference type="EMBL" id="JAVTLL010000039">
    <property type="protein sequence ID" value="MDT7846811.1"/>
    <property type="molecule type" value="Genomic_DNA"/>
</dbReference>